<dbReference type="AlphaFoldDB" id="A0A370G6B1"/>
<proteinExistence type="predicted"/>
<evidence type="ECO:0000313" key="13">
    <source>
        <dbReference type="Proteomes" id="UP000562982"/>
    </source>
</evidence>
<dbReference type="InterPro" id="IPR000515">
    <property type="entry name" value="MetI-like"/>
</dbReference>
<feature type="transmembrane region" description="Helical" evidence="8">
    <location>
        <begin position="184"/>
        <end position="205"/>
    </location>
</feature>
<evidence type="ECO:0000313" key="12">
    <source>
        <dbReference type="Proteomes" id="UP000254958"/>
    </source>
</evidence>
<evidence type="ECO:0000256" key="4">
    <source>
        <dbReference type="ARBA" id="ARBA00022519"/>
    </source>
</evidence>
<reference evidence="11 12" key="1">
    <citation type="submission" date="2018-07" db="EMBL/GenBank/DDBJ databases">
        <title>Genomic Encyclopedia of Type Strains, Phase IV (KMG-IV): sequencing the most valuable type-strain genomes for metagenomic binning, comparative biology and taxonomic classification.</title>
        <authorList>
            <person name="Goeker M."/>
        </authorList>
    </citation>
    <scope>NUCLEOTIDE SEQUENCE [LARGE SCALE GENOMIC DNA]</scope>
    <source>
        <strain evidence="11 12">DSM 5603</strain>
    </source>
</reference>
<feature type="transmembrane region" description="Helical" evidence="8">
    <location>
        <begin position="337"/>
        <end position="357"/>
    </location>
</feature>
<dbReference type="Gene3D" id="1.10.3720.10">
    <property type="entry name" value="MetI-like"/>
    <property type="match status" value="2"/>
</dbReference>
<feature type="transmembrane region" description="Helical" evidence="8">
    <location>
        <begin position="290"/>
        <end position="317"/>
    </location>
</feature>
<evidence type="ECO:0000256" key="7">
    <source>
        <dbReference type="ARBA" id="ARBA00023136"/>
    </source>
</evidence>
<feature type="transmembrane region" description="Helical" evidence="8">
    <location>
        <begin position="402"/>
        <end position="427"/>
    </location>
</feature>
<dbReference type="PANTHER" id="PTHR43357:SF3">
    <property type="entry name" value="FE(3+)-TRANSPORT SYSTEM PERMEASE PROTEIN FBPB 2"/>
    <property type="match status" value="1"/>
</dbReference>
<evidence type="ECO:0000256" key="1">
    <source>
        <dbReference type="ARBA" id="ARBA00004429"/>
    </source>
</evidence>
<keyword evidence="2" id="KW-0813">Transport</keyword>
<dbReference type="InterPro" id="IPR035906">
    <property type="entry name" value="MetI-like_sf"/>
</dbReference>
<evidence type="ECO:0000313" key="10">
    <source>
        <dbReference type="EMBL" id="MBB2185548.1"/>
    </source>
</evidence>
<evidence type="ECO:0000256" key="6">
    <source>
        <dbReference type="ARBA" id="ARBA00022989"/>
    </source>
</evidence>
<dbReference type="OrthoDB" id="27542at2"/>
<keyword evidence="6 8" id="KW-1133">Transmembrane helix</keyword>
<feature type="domain" description="ABC transmembrane type-1" evidence="9">
    <location>
        <begin position="63"/>
        <end position="259"/>
    </location>
</feature>
<feature type="transmembrane region" description="Helical" evidence="8">
    <location>
        <begin position="242"/>
        <end position="260"/>
    </location>
</feature>
<feature type="transmembrane region" description="Helical" evidence="8">
    <location>
        <begin position="513"/>
        <end position="537"/>
    </location>
</feature>
<comment type="caution">
    <text evidence="11">The sequence shown here is derived from an EMBL/GenBank/DDBJ whole genome shotgun (WGS) entry which is preliminary data.</text>
</comment>
<evidence type="ECO:0000256" key="2">
    <source>
        <dbReference type="ARBA" id="ARBA00022448"/>
    </source>
</evidence>
<dbReference type="EMBL" id="JABEQI010000002">
    <property type="protein sequence ID" value="MBB2185548.1"/>
    <property type="molecule type" value="Genomic_DNA"/>
</dbReference>
<gene>
    <name evidence="11" type="ORF">C7453_102138</name>
    <name evidence="10" type="ORF">HLH32_03975</name>
</gene>
<dbReference type="PROSITE" id="PS50928">
    <property type="entry name" value="ABC_TM1"/>
    <property type="match status" value="2"/>
</dbReference>
<evidence type="ECO:0000313" key="11">
    <source>
        <dbReference type="EMBL" id="RDI39351.1"/>
    </source>
</evidence>
<feature type="transmembrane region" description="Helical" evidence="8">
    <location>
        <begin position="369"/>
        <end position="396"/>
    </location>
</feature>
<dbReference type="SUPFAM" id="SSF161098">
    <property type="entry name" value="MetI-like"/>
    <property type="match status" value="2"/>
</dbReference>
<dbReference type="CDD" id="cd06261">
    <property type="entry name" value="TM_PBP2"/>
    <property type="match status" value="1"/>
</dbReference>
<dbReference type="Proteomes" id="UP000254958">
    <property type="component" value="Unassembled WGS sequence"/>
</dbReference>
<organism evidence="11 12">
    <name type="scientific">Gluconacetobacter liquefaciens</name>
    <name type="common">Acetobacter liquefaciens</name>
    <dbReference type="NCBI Taxonomy" id="89584"/>
    <lineage>
        <taxon>Bacteria</taxon>
        <taxon>Pseudomonadati</taxon>
        <taxon>Pseudomonadota</taxon>
        <taxon>Alphaproteobacteria</taxon>
        <taxon>Acetobacterales</taxon>
        <taxon>Acetobacteraceae</taxon>
        <taxon>Gluconacetobacter</taxon>
    </lineage>
</organism>
<reference evidence="10 13" key="2">
    <citation type="submission" date="2020-04" db="EMBL/GenBank/DDBJ databases">
        <title>Description of novel Gluconacetobacter.</title>
        <authorList>
            <person name="Sombolestani A."/>
        </authorList>
    </citation>
    <scope>NUCLEOTIDE SEQUENCE [LARGE SCALE GENOMIC DNA]</scope>
    <source>
        <strain evidence="10 13">LMG 1382</strain>
    </source>
</reference>
<sequence length="561" mass="59144">MSGTRRLVGAVGSCGPSVLFGTVIAISFLYPLTRFLVLPLMPDWAPLSGLGGASRPGLSSGALWNTLRLSVEAGLLVIPPGLLAGFLLERRRWRGAGLLSAALWGVFLMPSYLLTMGWQIVVAAPFLADGAAGRLFYGEAGIVALLTVKGLAFSSVTARAGWHAVGADMDAASRVHVPAAWRRAWLTLRLLLPVAGSMFMVQMVAASQDFGIAATLGAQAHMPLVIYAIYQNLSTVPLDFTQAARLSWVLVLLALAALAVQARLGRRDAMAADRLRHCPGMVPCGRGTAVLAWALTVGVMLAGVAVPLLALAVKAAGDTGAGDDLLIDGDGWRGIGLSLRYAFVSAVFSVVLAALILGGRMRAGGSGRVVARMLLWLTSANMAVPGVMLGAAYVIAFNGRVLSLYGTPALLILAYTASHLPIAIRFLDAPFAHLHRGLGEAARVHGVSLTRRVERIYVPLLLRRLTWAWGMVFVTLFFELPLSEILYPAGSAPLGVRLLSLDDTLHYGAEARLALVGMGICLAVTAAAIALVPRVVAGSEMERTQRRGRLGNAGAVEQENV</sequence>
<feature type="transmembrane region" description="Helical" evidence="8">
    <location>
        <begin position="461"/>
        <end position="478"/>
    </location>
</feature>
<feature type="transmembrane region" description="Helical" evidence="8">
    <location>
        <begin position="7"/>
        <end position="30"/>
    </location>
</feature>
<evidence type="ECO:0000259" key="9">
    <source>
        <dbReference type="PROSITE" id="PS50928"/>
    </source>
</evidence>
<accession>A0A370G6B1</accession>
<keyword evidence="3" id="KW-1003">Cell membrane</keyword>
<keyword evidence="5 8" id="KW-0812">Transmembrane</keyword>
<dbReference type="GO" id="GO:0055085">
    <property type="term" value="P:transmembrane transport"/>
    <property type="evidence" value="ECO:0007669"/>
    <property type="project" value="InterPro"/>
</dbReference>
<keyword evidence="12" id="KW-1185">Reference proteome</keyword>
<keyword evidence="4" id="KW-0997">Cell inner membrane</keyword>
<dbReference type="RefSeq" id="WP_114726242.1">
    <property type="nucleotide sequence ID" value="NZ_BJMI01000001.1"/>
</dbReference>
<evidence type="ECO:0000256" key="3">
    <source>
        <dbReference type="ARBA" id="ARBA00022475"/>
    </source>
</evidence>
<keyword evidence="7 8" id="KW-0472">Membrane</keyword>
<dbReference type="GO" id="GO:0005886">
    <property type="term" value="C:plasma membrane"/>
    <property type="evidence" value="ECO:0007669"/>
    <property type="project" value="UniProtKB-SubCell"/>
</dbReference>
<feature type="transmembrane region" description="Helical" evidence="8">
    <location>
        <begin position="69"/>
        <end position="88"/>
    </location>
</feature>
<evidence type="ECO:0000256" key="5">
    <source>
        <dbReference type="ARBA" id="ARBA00022692"/>
    </source>
</evidence>
<protein>
    <submittedName>
        <fullName evidence="10">Iron ABC transporter permease</fullName>
    </submittedName>
    <submittedName>
        <fullName evidence="11">Iron(III) transport system permease protein</fullName>
    </submittedName>
</protein>
<dbReference type="PANTHER" id="PTHR43357">
    <property type="entry name" value="INNER MEMBRANE ABC TRANSPORTER PERMEASE PROTEIN YDCV"/>
    <property type="match status" value="1"/>
</dbReference>
<feature type="domain" description="ABC transmembrane type-1" evidence="9">
    <location>
        <begin position="335"/>
        <end position="528"/>
    </location>
</feature>
<dbReference type="EMBL" id="QQAW01000002">
    <property type="protein sequence ID" value="RDI39351.1"/>
    <property type="molecule type" value="Genomic_DNA"/>
</dbReference>
<evidence type="ECO:0000256" key="8">
    <source>
        <dbReference type="SAM" id="Phobius"/>
    </source>
</evidence>
<name>A0A370G6B1_GLULI</name>
<comment type="subcellular location">
    <subcellularLocation>
        <location evidence="1">Cell inner membrane</location>
        <topology evidence="1">Multi-pass membrane protein</topology>
    </subcellularLocation>
</comment>
<feature type="transmembrane region" description="Helical" evidence="8">
    <location>
        <begin position="95"/>
        <end position="114"/>
    </location>
</feature>
<dbReference type="Proteomes" id="UP000562982">
    <property type="component" value="Unassembled WGS sequence"/>
</dbReference>